<gene>
    <name evidence="12" type="ORF">I302_05115</name>
    <name evidence="13" type="ORF">I302_105991</name>
</gene>
<dbReference type="NCBIfam" id="TIGR00042">
    <property type="entry name" value="RdgB/HAM1 family non-canonical purine NTP pyrophosphatase"/>
    <property type="match status" value="1"/>
</dbReference>
<dbReference type="GO" id="GO:0036222">
    <property type="term" value="F:XTP diphosphatase activity"/>
    <property type="evidence" value="ECO:0007669"/>
    <property type="project" value="UniProtKB-UniRule"/>
</dbReference>
<evidence type="ECO:0000256" key="3">
    <source>
        <dbReference type="ARBA" id="ARBA00022723"/>
    </source>
</evidence>
<proteinExistence type="inferred from homology"/>
<comment type="subcellular location">
    <subcellularLocation>
        <location evidence="10">Cytoplasm</location>
    </subcellularLocation>
    <subcellularLocation>
        <location evidence="10">Nucleus</location>
    </subcellularLocation>
</comment>
<dbReference type="PANTHER" id="PTHR11067:SF9">
    <property type="entry name" value="INOSINE TRIPHOSPHATE PYROPHOSPHATASE"/>
    <property type="match status" value="1"/>
</dbReference>
<dbReference type="GO" id="GO:0009117">
    <property type="term" value="P:nucleotide metabolic process"/>
    <property type="evidence" value="ECO:0007669"/>
    <property type="project" value="UniProtKB-KW"/>
</dbReference>
<dbReference type="GO" id="GO:0000166">
    <property type="term" value="F:nucleotide binding"/>
    <property type="evidence" value="ECO:0007669"/>
    <property type="project" value="UniProtKB-KW"/>
</dbReference>
<comment type="similarity">
    <text evidence="1 10 11">Belongs to the HAM1 NTPase family.</text>
</comment>
<comment type="catalytic activity">
    <reaction evidence="10">
        <text>XTP + H2O = XMP + diphosphate + H(+)</text>
        <dbReference type="Rhea" id="RHEA:28610"/>
        <dbReference type="ChEBI" id="CHEBI:15377"/>
        <dbReference type="ChEBI" id="CHEBI:15378"/>
        <dbReference type="ChEBI" id="CHEBI:33019"/>
        <dbReference type="ChEBI" id="CHEBI:57464"/>
        <dbReference type="ChEBI" id="CHEBI:61314"/>
        <dbReference type="EC" id="3.6.1.66"/>
    </reaction>
</comment>
<reference evidence="12" key="1">
    <citation type="submission" date="2013-07" db="EMBL/GenBank/DDBJ databases">
        <title>The Genome Sequence of Cryptococcus bestiolae CBS10118.</title>
        <authorList>
            <consortium name="The Broad Institute Genome Sequencing Platform"/>
            <person name="Cuomo C."/>
            <person name="Litvintseva A."/>
            <person name="Chen Y."/>
            <person name="Heitman J."/>
            <person name="Sun S."/>
            <person name="Springer D."/>
            <person name="Dromer F."/>
            <person name="Young S.K."/>
            <person name="Zeng Q."/>
            <person name="Gargeya S."/>
            <person name="Fitzgerald M."/>
            <person name="Abouelleil A."/>
            <person name="Alvarado L."/>
            <person name="Berlin A.M."/>
            <person name="Chapman S.B."/>
            <person name="Dewar J."/>
            <person name="Goldberg J."/>
            <person name="Griggs A."/>
            <person name="Gujja S."/>
            <person name="Hansen M."/>
            <person name="Howarth C."/>
            <person name="Imamovic A."/>
            <person name="Larimer J."/>
            <person name="McCowan C."/>
            <person name="Murphy C."/>
            <person name="Pearson M."/>
            <person name="Priest M."/>
            <person name="Roberts A."/>
            <person name="Saif S."/>
            <person name="Shea T."/>
            <person name="Sykes S."/>
            <person name="Wortman J."/>
            <person name="Nusbaum C."/>
            <person name="Birren B."/>
        </authorList>
    </citation>
    <scope>NUCLEOTIDE SEQUENCE [LARGE SCALE GENOMIC DNA]</scope>
    <source>
        <strain evidence="12">CBS 10118</strain>
    </source>
</reference>
<evidence type="ECO:0000256" key="4">
    <source>
        <dbReference type="ARBA" id="ARBA00022741"/>
    </source>
</evidence>
<keyword evidence="3 10" id="KW-0479">Metal-binding</keyword>
<comment type="subunit">
    <text evidence="10">Homodimer.</text>
</comment>
<dbReference type="GO" id="GO:0005634">
    <property type="term" value="C:nucleus"/>
    <property type="evidence" value="ECO:0007669"/>
    <property type="project" value="UniProtKB-SubCell"/>
</dbReference>
<keyword evidence="8 10" id="KW-0464">Manganese</keyword>
<dbReference type="Proteomes" id="UP000092730">
    <property type="component" value="Chromosome 4"/>
</dbReference>
<dbReference type="KEGG" id="kbi:30209514"/>
<feature type="binding site" evidence="10">
    <location>
        <position position="67"/>
    </location>
    <ligand>
        <name>Mg(2+)</name>
        <dbReference type="ChEBI" id="CHEBI:18420"/>
    </ligand>
</feature>
<sequence>MTSFVFVTGNANKLKEVQAILASGESGVSVTSQAVDVPEIQGTTQEVAIAKVKVAAEKLGTACVTEDTALCFDALNGLPGPYIKDFLGNLGHEGLNNLLKGFSTTRAHALCTFAYSPGPGQEPILFEGRTEGNIVPARGPTHFGWDPIFQPIELGGNRTYAEMDGQEKNTISHRYRALEKLRVYLQDKAKEGK</sequence>
<reference evidence="13" key="2">
    <citation type="submission" date="2013-07" db="EMBL/GenBank/DDBJ databases">
        <authorList>
            <consortium name="The Broad Institute Genome Sequencing Platform"/>
            <person name="Cuomo C."/>
            <person name="Litvintseva A."/>
            <person name="Chen Y."/>
            <person name="Heitman J."/>
            <person name="Sun S."/>
            <person name="Springer D."/>
            <person name="Dromer F."/>
            <person name="Young S.K."/>
            <person name="Zeng Q."/>
            <person name="Gargeya S."/>
            <person name="Fitzgerald M."/>
            <person name="Abouelleil A."/>
            <person name="Alvarado L."/>
            <person name="Berlin A.M."/>
            <person name="Chapman S.B."/>
            <person name="Dewar J."/>
            <person name="Goldberg J."/>
            <person name="Griggs A."/>
            <person name="Gujja S."/>
            <person name="Hansen M."/>
            <person name="Howarth C."/>
            <person name="Imamovic A."/>
            <person name="Larimer J."/>
            <person name="McCowan C."/>
            <person name="Murphy C."/>
            <person name="Pearson M."/>
            <person name="Priest M."/>
            <person name="Roberts A."/>
            <person name="Saif S."/>
            <person name="Shea T."/>
            <person name="Sykes S."/>
            <person name="Wortman J."/>
            <person name="Nusbaum C."/>
            <person name="Birren B."/>
        </authorList>
    </citation>
    <scope>NUCLEOTIDE SEQUENCE</scope>
    <source>
        <strain evidence="13">CBS 10118</strain>
    </source>
</reference>
<dbReference type="Gene3D" id="3.90.950.10">
    <property type="match status" value="1"/>
</dbReference>
<evidence type="ECO:0000256" key="8">
    <source>
        <dbReference type="ARBA" id="ARBA00023211"/>
    </source>
</evidence>
<evidence type="ECO:0000256" key="2">
    <source>
        <dbReference type="ARBA" id="ARBA00022490"/>
    </source>
</evidence>
<evidence type="ECO:0000313" key="13">
    <source>
        <dbReference type="EMBL" id="WVW83968.1"/>
    </source>
</evidence>
<evidence type="ECO:0000256" key="9">
    <source>
        <dbReference type="ARBA" id="ARBA00023242"/>
    </source>
</evidence>
<dbReference type="GO" id="GO:0036220">
    <property type="term" value="F:ITP diphosphatase activity"/>
    <property type="evidence" value="ECO:0007669"/>
    <property type="project" value="UniProtKB-UniRule"/>
</dbReference>
<dbReference type="EC" id="3.6.1.66" evidence="10"/>
<dbReference type="VEuPathDB" id="FungiDB:I302_05115"/>
<accession>A0A1B9G2R8</accession>
<dbReference type="GO" id="GO:0046872">
    <property type="term" value="F:metal ion binding"/>
    <property type="evidence" value="ECO:0007669"/>
    <property type="project" value="UniProtKB-KW"/>
</dbReference>
<reference evidence="13" key="4">
    <citation type="submission" date="2024-02" db="EMBL/GenBank/DDBJ databases">
        <title>Comparative genomics of Cryptococcus and Kwoniella reveals pathogenesis evolution and contrasting modes of karyotype evolution via chromosome fusion or intercentromeric recombination.</title>
        <authorList>
            <person name="Coelho M.A."/>
            <person name="David-Palma M."/>
            <person name="Shea T."/>
            <person name="Bowers K."/>
            <person name="McGinley-Smith S."/>
            <person name="Mohammad A.W."/>
            <person name="Gnirke A."/>
            <person name="Yurkov A.M."/>
            <person name="Nowrousian M."/>
            <person name="Sun S."/>
            <person name="Cuomo C.A."/>
            <person name="Heitman J."/>
        </authorList>
    </citation>
    <scope>NUCLEOTIDE SEQUENCE</scope>
    <source>
        <strain evidence="13">CBS 10118</strain>
    </source>
</reference>
<keyword evidence="9 10" id="KW-0539">Nucleus</keyword>
<dbReference type="SUPFAM" id="SSF52972">
    <property type="entry name" value="ITPase-like"/>
    <property type="match status" value="1"/>
</dbReference>
<reference evidence="12" key="3">
    <citation type="submission" date="2014-01" db="EMBL/GenBank/DDBJ databases">
        <title>Evolution of pathogenesis and genome organization in the Tremellales.</title>
        <authorList>
            <person name="Cuomo C."/>
            <person name="Litvintseva A."/>
            <person name="Heitman J."/>
            <person name="Chen Y."/>
            <person name="Sun S."/>
            <person name="Springer D."/>
            <person name="Dromer F."/>
            <person name="Young S."/>
            <person name="Zeng Q."/>
            <person name="Chapman S."/>
            <person name="Gujja S."/>
            <person name="Saif S."/>
            <person name="Birren B."/>
        </authorList>
    </citation>
    <scope>NUCLEOTIDE SEQUENCE</scope>
    <source>
        <strain evidence="12">CBS 10118</strain>
    </source>
</reference>
<feature type="binding site" evidence="10">
    <location>
        <begin position="173"/>
        <end position="174"/>
    </location>
    <ligand>
        <name>ITP</name>
        <dbReference type="ChEBI" id="CHEBI:61402"/>
    </ligand>
</feature>
<evidence type="ECO:0000256" key="1">
    <source>
        <dbReference type="ARBA" id="ARBA00008023"/>
    </source>
</evidence>
<comment type="catalytic activity">
    <reaction evidence="10">
        <text>ITP + H2O = IMP + diphosphate + H(+)</text>
        <dbReference type="Rhea" id="RHEA:29399"/>
        <dbReference type="ChEBI" id="CHEBI:15377"/>
        <dbReference type="ChEBI" id="CHEBI:15378"/>
        <dbReference type="ChEBI" id="CHEBI:33019"/>
        <dbReference type="ChEBI" id="CHEBI:58053"/>
        <dbReference type="ChEBI" id="CHEBI:61402"/>
        <dbReference type="EC" id="3.6.1.66"/>
    </reaction>
</comment>
<dbReference type="Pfam" id="PF01725">
    <property type="entry name" value="Ham1p_like"/>
    <property type="match status" value="1"/>
</dbReference>
<comment type="cofactor">
    <cofactor evidence="10">
        <name>Mg(2+)</name>
        <dbReference type="ChEBI" id="CHEBI:18420"/>
    </cofactor>
    <cofactor evidence="10">
        <name>Mn(2+)</name>
        <dbReference type="ChEBI" id="CHEBI:29035"/>
    </cofactor>
    <text evidence="10">Binds 1 divalent metal cation per subunit; can use either Mg(2+) or Mn(2+).</text>
</comment>
<dbReference type="PANTHER" id="PTHR11067">
    <property type="entry name" value="INOSINE TRIPHOSPHATE PYROPHOSPHATASE/HAM1 PROTEIN"/>
    <property type="match status" value="1"/>
</dbReference>
<evidence type="ECO:0000256" key="5">
    <source>
        <dbReference type="ARBA" id="ARBA00022801"/>
    </source>
</evidence>
<evidence type="ECO:0000313" key="14">
    <source>
        <dbReference type="Proteomes" id="UP000092730"/>
    </source>
</evidence>
<evidence type="ECO:0000256" key="6">
    <source>
        <dbReference type="ARBA" id="ARBA00022842"/>
    </source>
</evidence>
<keyword evidence="2 10" id="KW-0963">Cytoplasm</keyword>
<dbReference type="InterPro" id="IPR002637">
    <property type="entry name" value="RdgB/HAM1"/>
</dbReference>
<name>A0A1B9G2R8_9TREE</name>
<evidence type="ECO:0000313" key="12">
    <source>
        <dbReference type="EMBL" id="OCF25301.1"/>
    </source>
</evidence>
<dbReference type="AlphaFoldDB" id="A0A1B9G2R8"/>
<feature type="binding site" evidence="10">
    <location>
        <position position="51"/>
    </location>
    <ligand>
        <name>ITP</name>
        <dbReference type="ChEBI" id="CHEBI:61402"/>
    </ligand>
</feature>
<feature type="binding site" evidence="10">
    <location>
        <begin position="67"/>
        <end position="68"/>
    </location>
    <ligand>
        <name>ITP</name>
        <dbReference type="ChEBI" id="CHEBI:61402"/>
    </ligand>
</feature>
<feature type="binding site" evidence="10">
    <location>
        <position position="168"/>
    </location>
    <ligand>
        <name>ITP</name>
        <dbReference type="ChEBI" id="CHEBI:61402"/>
    </ligand>
</feature>
<dbReference type="EMBL" id="CP144544">
    <property type="protein sequence ID" value="WVW83968.1"/>
    <property type="molecule type" value="Genomic_DNA"/>
</dbReference>
<feature type="binding site" evidence="10">
    <location>
        <position position="39"/>
    </location>
    <ligand>
        <name>Mg(2+)</name>
        <dbReference type="ChEBI" id="CHEBI:18420"/>
    </ligand>
</feature>
<dbReference type="GO" id="GO:0035870">
    <property type="term" value="F:dITP diphosphatase activity"/>
    <property type="evidence" value="ECO:0007669"/>
    <property type="project" value="UniProtKB-UniRule"/>
</dbReference>
<dbReference type="InterPro" id="IPR029001">
    <property type="entry name" value="ITPase-like_fam"/>
</dbReference>
<organism evidence="12">
    <name type="scientific">Kwoniella bestiolae CBS 10118</name>
    <dbReference type="NCBI Taxonomy" id="1296100"/>
    <lineage>
        <taxon>Eukaryota</taxon>
        <taxon>Fungi</taxon>
        <taxon>Dikarya</taxon>
        <taxon>Basidiomycota</taxon>
        <taxon>Agaricomycotina</taxon>
        <taxon>Tremellomycetes</taxon>
        <taxon>Tremellales</taxon>
        <taxon>Cryptococcaceae</taxon>
        <taxon>Kwoniella</taxon>
    </lineage>
</organism>
<comment type="function">
    <text evidence="10">Pyrophosphatase that hydrolyzes non-canonical purine nucleotides such as inosine triphosphate (ITP), deoxyinosine triphosphate (dITP) or xanthosine 5'-triphosphate (XTP) to their respective monophosphate derivatives. The enzyme does not distinguish between the deoxy- and ribose forms. Probably excludes non-canonical purines from RNA and DNA precursor pools, thus preventing their incorporation into RNA and DNA and avoiding chromosomal lesions.</text>
</comment>
<dbReference type="HAMAP" id="MF_03148">
    <property type="entry name" value="HAM1_NTPase"/>
    <property type="match status" value="1"/>
</dbReference>
<protein>
    <recommendedName>
        <fullName evidence="10">Inosine triphosphate pyrophosphatase</fullName>
        <shortName evidence="10">ITPase</shortName>
        <shortName evidence="10">Inosine triphosphatase</shortName>
        <ecNumber evidence="10">3.6.1.66</ecNumber>
    </recommendedName>
    <alternativeName>
        <fullName evidence="10">Non-canonical purine NTP pyrophosphatase</fullName>
    </alternativeName>
    <alternativeName>
        <fullName evidence="10">Non-standard purine NTP pyrophosphatase</fullName>
    </alternativeName>
    <alternativeName>
        <fullName evidence="10">Nucleoside-triphosphate diphosphatase</fullName>
    </alternativeName>
    <alternativeName>
        <fullName evidence="10">Nucleoside-triphosphate pyrophosphatase</fullName>
        <shortName evidence="10">NTPase</shortName>
    </alternativeName>
    <alternativeName>
        <fullName evidence="10">XTP/dITP diphosphatase</fullName>
    </alternativeName>
</protein>
<dbReference type="CDD" id="cd00515">
    <property type="entry name" value="HAM1"/>
    <property type="match status" value="1"/>
</dbReference>
<dbReference type="FunFam" id="3.90.950.10:FF:000009">
    <property type="entry name" value="Inosine triphosphate pyrophosphatase"/>
    <property type="match status" value="1"/>
</dbReference>
<dbReference type="STRING" id="1296100.A0A1B9G2R8"/>
<evidence type="ECO:0000256" key="11">
    <source>
        <dbReference type="RuleBase" id="RU003781"/>
    </source>
</evidence>
<keyword evidence="14" id="KW-1185">Reference proteome</keyword>
<dbReference type="RefSeq" id="XP_019046371.1">
    <property type="nucleotide sequence ID" value="XM_019191741.1"/>
</dbReference>
<dbReference type="InterPro" id="IPR027502">
    <property type="entry name" value="ITPase"/>
</dbReference>
<evidence type="ECO:0000256" key="7">
    <source>
        <dbReference type="ARBA" id="ARBA00023080"/>
    </source>
</evidence>
<dbReference type="GeneID" id="30209514"/>
<dbReference type="OrthoDB" id="6288734at2759"/>
<keyword evidence="5 10" id="KW-0378">Hydrolase</keyword>
<dbReference type="EMBL" id="KI894021">
    <property type="protein sequence ID" value="OCF25301.1"/>
    <property type="molecule type" value="Genomic_DNA"/>
</dbReference>
<feature type="binding site" evidence="10">
    <location>
        <begin position="143"/>
        <end position="146"/>
    </location>
    <ligand>
        <name>ITP</name>
        <dbReference type="ChEBI" id="CHEBI:61402"/>
    </ligand>
</feature>
<evidence type="ECO:0000256" key="10">
    <source>
        <dbReference type="HAMAP-Rule" id="MF_03148"/>
    </source>
</evidence>
<dbReference type="GO" id="GO:0009204">
    <property type="term" value="P:deoxyribonucleoside triphosphate catabolic process"/>
    <property type="evidence" value="ECO:0007669"/>
    <property type="project" value="UniProtKB-UniRule"/>
</dbReference>
<feature type="binding site" evidence="10">
    <location>
        <begin position="8"/>
        <end position="13"/>
    </location>
    <ligand>
        <name>ITP</name>
        <dbReference type="ChEBI" id="CHEBI:61402"/>
    </ligand>
</feature>
<comment type="catalytic activity">
    <reaction evidence="10">
        <text>dITP + H2O = dIMP + diphosphate + H(+)</text>
        <dbReference type="Rhea" id="RHEA:28342"/>
        <dbReference type="ChEBI" id="CHEBI:15377"/>
        <dbReference type="ChEBI" id="CHEBI:15378"/>
        <dbReference type="ChEBI" id="CHEBI:33019"/>
        <dbReference type="ChEBI" id="CHEBI:61194"/>
        <dbReference type="ChEBI" id="CHEBI:61382"/>
        <dbReference type="EC" id="3.6.1.66"/>
    </reaction>
</comment>
<keyword evidence="6 10" id="KW-0460">Magnesium</keyword>
<keyword evidence="4 10" id="KW-0547">Nucleotide-binding</keyword>
<keyword evidence="7 10" id="KW-0546">Nucleotide metabolism</keyword>
<dbReference type="GO" id="GO:0005737">
    <property type="term" value="C:cytoplasm"/>
    <property type="evidence" value="ECO:0007669"/>
    <property type="project" value="UniProtKB-SubCell"/>
</dbReference>